<dbReference type="PROSITE" id="PS51022">
    <property type="entry name" value="L27"/>
    <property type="match status" value="2"/>
</dbReference>
<dbReference type="InterPro" id="IPR020590">
    <property type="entry name" value="Guanylate_kinase_CS"/>
</dbReference>
<dbReference type="InterPro" id="IPR008145">
    <property type="entry name" value="GK/Ca_channel_bsu"/>
</dbReference>
<evidence type="ECO:0000313" key="12">
    <source>
        <dbReference type="Proteomes" id="UP001501920"/>
    </source>
</evidence>
<evidence type="ECO:0000256" key="4">
    <source>
        <dbReference type="ARBA" id="ARBA00022553"/>
    </source>
</evidence>
<dbReference type="SUPFAM" id="SSF50156">
    <property type="entry name" value="PDZ domain-like"/>
    <property type="match status" value="1"/>
</dbReference>
<dbReference type="InterPro" id="IPR004172">
    <property type="entry name" value="L27_dom"/>
</dbReference>
<organism evidence="11 12">
    <name type="scientific">Pygocentrus nattereri</name>
    <name type="common">Red-bellied piranha</name>
    <dbReference type="NCBI Taxonomy" id="42514"/>
    <lineage>
        <taxon>Eukaryota</taxon>
        <taxon>Metazoa</taxon>
        <taxon>Chordata</taxon>
        <taxon>Craniata</taxon>
        <taxon>Vertebrata</taxon>
        <taxon>Euteleostomi</taxon>
        <taxon>Actinopterygii</taxon>
        <taxon>Neopterygii</taxon>
        <taxon>Teleostei</taxon>
        <taxon>Ostariophysi</taxon>
        <taxon>Characiformes</taxon>
        <taxon>Characoidei</taxon>
        <taxon>Pygocentrus</taxon>
    </lineage>
</organism>
<sequence length="546" mass="61181">MQQVLDNLKELPPSTGAKDIDLIFLRGIMESPIVRSLAKAHERLEDVKLEAVRKNNVELVTEILSDISVLADRNDSAAELSKILKEPHFQSLMEAHDKVAAKSYETPPSAANNTNASSASLMPADTVRMISIQKKAGEPLGVTFRVENGDLVIARILHGSMIDRQGMLHTGDIIREMNGREVGGDPKVLQQMLKDASGSITLKILPSYRDTPPPAKVSKGGRPVYLRPHFNYNPDTDNLIPCKEAGLAFSKGEILHIVNREDPNWWQACSVVGGKTGLIPSQYLEEKRKAFVRRDQDGSGILCGTITGKRKKKKMMYLTAKNAEFDRHELQIYEEVARMPPFQRKTLVLIGAQGVGRRSLKNRLIVLNPLRFGTTVPFTSRRPREEEKDGQSYCFVSRAEMEADIKAGRYLEHGEYDGNLYGTKIDSIHEVVRTGRTCILDVNPQALKVLRTAEFMPFVVFIAAPELDTLRAMHKAVVDAGITTKLLTETDLKKTVDESARIKRAYSHYFDFTIVNDNLDKAFEKLQAAVEQLCSEPQWVPVNWVY</sequence>
<dbReference type="InterPro" id="IPR036892">
    <property type="entry name" value="L27_dom_sf"/>
</dbReference>
<protein>
    <recommendedName>
        <fullName evidence="13">Membrane protein, palmitoylated 6a (MAGUK p55 subfamily member 6)</fullName>
    </recommendedName>
</protein>
<dbReference type="InterPro" id="IPR050716">
    <property type="entry name" value="MAGUK"/>
</dbReference>
<dbReference type="SUPFAM" id="SSF52540">
    <property type="entry name" value="P-loop containing nucleoside triphosphate hydrolases"/>
    <property type="match status" value="1"/>
</dbReference>
<dbReference type="Pfam" id="PF00625">
    <property type="entry name" value="Guanylate_kin"/>
    <property type="match status" value="1"/>
</dbReference>
<feature type="domain" description="Guanylate kinase-like" evidence="8">
    <location>
        <begin position="344"/>
        <end position="531"/>
    </location>
</feature>
<name>A0AAR2KTJ1_PYGNA</name>
<dbReference type="Pfam" id="PF02828">
    <property type="entry name" value="L27"/>
    <property type="match status" value="2"/>
</dbReference>
<evidence type="ECO:0000256" key="1">
    <source>
        <dbReference type="ARBA" id="ARBA00004370"/>
    </source>
</evidence>
<dbReference type="FunFam" id="3.40.50.300:FF:000146">
    <property type="entry name" value="MAGUK p55 subfamily member 6 isoform X1"/>
    <property type="match status" value="1"/>
</dbReference>
<dbReference type="Gene3D" id="2.30.42.10">
    <property type="match status" value="1"/>
</dbReference>
<dbReference type="Ensembl" id="ENSPNAT00000048950.1">
    <property type="protein sequence ID" value="ENSPNAP00000065727.1"/>
    <property type="gene ID" value="ENSPNAG00000033163.1"/>
</dbReference>
<dbReference type="InterPro" id="IPR036034">
    <property type="entry name" value="PDZ_sf"/>
</dbReference>
<dbReference type="Pfam" id="PF07653">
    <property type="entry name" value="SH3_2"/>
    <property type="match status" value="1"/>
</dbReference>
<evidence type="ECO:0008006" key="13">
    <source>
        <dbReference type="Google" id="ProtNLM"/>
    </source>
</evidence>
<dbReference type="PROSITE" id="PS50002">
    <property type="entry name" value="SH3"/>
    <property type="match status" value="1"/>
</dbReference>
<dbReference type="FunFam" id="2.30.42.10:FF:000047">
    <property type="entry name" value="MAGUK p55 subfamily member 6"/>
    <property type="match status" value="1"/>
</dbReference>
<evidence type="ECO:0000256" key="5">
    <source>
        <dbReference type="ARBA" id="ARBA00023136"/>
    </source>
</evidence>
<comment type="similarity">
    <text evidence="2">Belongs to the MAGUK family.</text>
</comment>
<evidence type="ECO:0000313" key="11">
    <source>
        <dbReference type="Ensembl" id="ENSPNAP00000065727.1"/>
    </source>
</evidence>
<accession>A0AAR2KTJ1</accession>
<dbReference type="SUPFAM" id="SSF50044">
    <property type="entry name" value="SH3-domain"/>
    <property type="match status" value="1"/>
</dbReference>
<dbReference type="InterPro" id="IPR008144">
    <property type="entry name" value="Guanylate_kin-like_dom"/>
</dbReference>
<dbReference type="InterPro" id="IPR001452">
    <property type="entry name" value="SH3_domain"/>
</dbReference>
<dbReference type="GO" id="GO:0043226">
    <property type="term" value="C:organelle"/>
    <property type="evidence" value="ECO:0007669"/>
    <property type="project" value="UniProtKB-ARBA"/>
</dbReference>
<dbReference type="PROSITE" id="PS00856">
    <property type="entry name" value="GUANYLATE_KINASE_1"/>
    <property type="match status" value="1"/>
</dbReference>
<proteinExistence type="inferred from homology"/>
<evidence type="ECO:0000256" key="6">
    <source>
        <dbReference type="PROSITE-ProRule" id="PRU00192"/>
    </source>
</evidence>
<dbReference type="PANTHER" id="PTHR23122">
    <property type="entry name" value="MEMBRANE-ASSOCIATED GUANYLATE KINASE MAGUK"/>
    <property type="match status" value="1"/>
</dbReference>
<feature type="domain" description="SH3" evidence="7">
    <location>
        <begin position="221"/>
        <end position="289"/>
    </location>
</feature>
<dbReference type="InterPro" id="IPR027417">
    <property type="entry name" value="P-loop_NTPase"/>
</dbReference>
<keyword evidence="12" id="KW-1185">Reference proteome</keyword>
<dbReference type="InterPro" id="IPR014775">
    <property type="entry name" value="L27_C"/>
</dbReference>
<dbReference type="CDD" id="cd00071">
    <property type="entry name" value="GMPK"/>
    <property type="match status" value="1"/>
</dbReference>
<dbReference type="Gene3D" id="2.30.30.40">
    <property type="entry name" value="SH3 Domains"/>
    <property type="match status" value="1"/>
</dbReference>
<dbReference type="SMART" id="SM00326">
    <property type="entry name" value="SH3"/>
    <property type="match status" value="1"/>
</dbReference>
<dbReference type="AlphaFoldDB" id="A0AAR2KTJ1"/>
<evidence type="ECO:0000259" key="9">
    <source>
        <dbReference type="PROSITE" id="PS50106"/>
    </source>
</evidence>
<reference evidence="11" key="2">
    <citation type="submission" date="2025-08" db="UniProtKB">
        <authorList>
            <consortium name="Ensembl"/>
        </authorList>
    </citation>
    <scope>IDENTIFICATION</scope>
</reference>
<dbReference type="Proteomes" id="UP001501920">
    <property type="component" value="Chromosome 3"/>
</dbReference>
<dbReference type="Pfam" id="PF00595">
    <property type="entry name" value="PDZ"/>
    <property type="match status" value="1"/>
</dbReference>
<evidence type="ECO:0000259" key="8">
    <source>
        <dbReference type="PROSITE" id="PS50052"/>
    </source>
</evidence>
<dbReference type="GeneTree" id="ENSGT00940000158500"/>
<feature type="domain" description="L27" evidence="10">
    <location>
        <begin position="49"/>
        <end position="107"/>
    </location>
</feature>
<dbReference type="Gene3D" id="3.40.50.300">
    <property type="entry name" value="P-loop containing nucleotide triphosphate hydrolases"/>
    <property type="match status" value="1"/>
</dbReference>
<dbReference type="Gene3D" id="1.10.287.650">
    <property type="entry name" value="L27 domain"/>
    <property type="match status" value="1"/>
</dbReference>
<dbReference type="PROSITE" id="PS50052">
    <property type="entry name" value="GUANYLATE_KINASE_2"/>
    <property type="match status" value="1"/>
</dbReference>
<dbReference type="SMART" id="SM00569">
    <property type="entry name" value="L27"/>
    <property type="match status" value="2"/>
</dbReference>
<evidence type="ECO:0000256" key="3">
    <source>
        <dbReference type="ARBA" id="ARBA00022443"/>
    </source>
</evidence>
<keyword evidence="3 6" id="KW-0728">SH3 domain</keyword>
<evidence type="ECO:0000259" key="7">
    <source>
        <dbReference type="PROSITE" id="PS50002"/>
    </source>
</evidence>
<dbReference type="SMART" id="SM00228">
    <property type="entry name" value="PDZ"/>
    <property type="match status" value="1"/>
</dbReference>
<feature type="domain" description="L27" evidence="10">
    <location>
        <begin position="1"/>
        <end position="47"/>
    </location>
</feature>
<keyword evidence="4" id="KW-0597">Phosphoprotein</keyword>
<dbReference type="FunFam" id="2.30.30.40:FF:000069">
    <property type="entry name" value="MAGUK p55 subfamily member 6"/>
    <property type="match status" value="1"/>
</dbReference>
<reference evidence="11 12" key="1">
    <citation type="submission" date="2020-10" db="EMBL/GenBank/DDBJ databases">
        <title>Pygocentrus nattereri (red-bellied piranha) genome, fPygNat1, primary haplotype.</title>
        <authorList>
            <person name="Myers G."/>
            <person name="Meyer A."/>
            <person name="Karagic N."/>
            <person name="Pippel M."/>
            <person name="Winkler S."/>
            <person name="Tracey A."/>
            <person name="Wood J."/>
            <person name="Formenti G."/>
            <person name="Howe K."/>
            <person name="Fedrigo O."/>
            <person name="Jarvis E.D."/>
        </authorList>
    </citation>
    <scope>NUCLEOTIDE SEQUENCE [LARGE SCALE GENOMIC DNA]</scope>
</reference>
<evidence type="ECO:0000256" key="2">
    <source>
        <dbReference type="ARBA" id="ARBA00007014"/>
    </source>
</evidence>
<feature type="domain" description="PDZ" evidence="9">
    <location>
        <begin position="129"/>
        <end position="208"/>
    </location>
</feature>
<dbReference type="CDD" id="cd10832">
    <property type="entry name" value="PDZ_MPP6-MPP2-like"/>
    <property type="match status" value="1"/>
</dbReference>
<comment type="subcellular location">
    <subcellularLocation>
        <location evidence="1">Membrane</location>
    </subcellularLocation>
</comment>
<dbReference type="SMART" id="SM00072">
    <property type="entry name" value="GuKc"/>
    <property type="match status" value="1"/>
</dbReference>
<dbReference type="InterPro" id="IPR001478">
    <property type="entry name" value="PDZ"/>
</dbReference>
<dbReference type="PROSITE" id="PS50106">
    <property type="entry name" value="PDZ"/>
    <property type="match status" value="1"/>
</dbReference>
<dbReference type="GO" id="GO:0016020">
    <property type="term" value="C:membrane"/>
    <property type="evidence" value="ECO:0007669"/>
    <property type="project" value="UniProtKB-SubCell"/>
</dbReference>
<dbReference type="FunFam" id="3.30.63.10:FF:000002">
    <property type="entry name" value="Guanylate kinase 1"/>
    <property type="match status" value="1"/>
</dbReference>
<dbReference type="SUPFAM" id="SSF101288">
    <property type="entry name" value="L27 domain"/>
    <property type="match status" value="1"/>
</dbReference>
<evidence type="ECO:0000259" key="10">
    <source>
        <dbReference type="PROSITE" id="PS51022"/>
    </source>
</evidence>
<dbReference type="InterPro" id="IPR036028">
    <property type="entry name" value="SH3-like_dom_sf"/>
</dbReference>
<keyword evidence="5" id="KW-0472">Membrane</keyword>
<dbReference type="CDD" id="cd11862">
    <property type="entry name" value="SH3_MPP"/>
    <property type="match status" value="1"/>
</dbReference>
<reference evidence="11" key="3">
    <citation type="submission" date="2025-09" db="UniProtKB">
        <authorList>
            <consortium name="Ensembl"/>
        </authorList>
    </citation>
    <scope>IDENTIFICATION</scope>
</reference>